<evidence type="ECO:0000313" key="3">
    <source>
        <dbReference type="Proteomes" id="UP000182826"/>
    </source>
</evidence>
<sequence>MKNIDKVQNLLPLGYLFLIILGITKDSIFYYQIGINIIKYSSIMDILISPIAAVTSHPVFFITILLLFIFYYNLPKILLKNEDKKWIHKFSGITKTDTELKQLSEEEKLNCYTTASIKSLSTFLISLFLGYGIADGKFLSEHIKSHKLHYNYKLNYSDEKSENVYIIGSNTAYYFYMSEGNSAIKIAPVGSIKNLELIKNRMLDK</sequence>
<name>A0A1J7BYL2_FLAJO</name>
<keyword evidence="3" id="KW-1185">Reference proteome</keyword>
<reference evidence="2 3" key="1">
    <citation type="submission" date="2016-10" db="EMBL/GenBank/DDBJ databases">
        <title>Draft Genome Sequence of Rhizobacteria Flavobacterium johnsoniae CI04.</title>
        <authorList>
            <person name="Bravo J.I."/>
            <person name="Lozano G.L."/>
            <person name="Handelsman J."/>
        </authorList>
    </citation>
    <scope>NUCLEOTIDE SEQUENCE [LARGE SCALE GENOMIC DNA]</scope>
    <source>
        <strain evidence="2 3">CI04</strain>
    </source>
</reference>
<dbReference type="RefSeq" id="WP_071634756.1">
    <property type="nucleotide sequence ID" value="NZ_MLFK01000001.1"/>
</dbReference>
<feature type="transmembrane region" description="Helical" evidence="1">
    <location>
        <begin position="12"/>
        <end position="31"/>
    </location>
</feature>
<evidence type="ECO:0000256" key="1">
    <source>
        <dbReference type="SAM" id="Phobius"/>
    </source>
</evidence>
<proteinExistence type="predicted"/>
<keyword evidence="1" id="KW-0812">Transmembrane</keyword>
<comment type="caution">
    <text evidence="2">The sequence shown here is derived from an EMBL/GenBank/DDBJ whole genome shotgun (WGS) entry which is preliminary data.</text>
</comment>
<dbReference type="AlphaFoldDB" id="A0A1J7BYL2"/>
<feature type="transmembrane region" description="Helical" evidence="1">
    <location>
        <begin position="51"/>
        <end position="74"/>
    </location>
</feature>
<keyword evidence="1" id="KW-1133">Transmembrane helix</keyword>
<gene>
    <name evidence="2" type="ORF">BKM63_00610</name>
</gene>
<keyword evidence="1" id="KW-0472">Membrane</keyword>
<dbReference type="Proteomes" id="UP000182826">
    <property type="component" value="Unassembled WGS sequence"/>
</dbReference>
<dbReference type="EMBL" id="MLFK01000001">
    <property type="protein sequence ID" value="OIV43742.1"/>
    <property type="molecule type" value="Genomic_DNA"/>
</dbReference>
<evidence type="ECO:0000313" key="2">
    <source>
        <dbReference type="EMBL" id="OIV43742.1"/>
    </source>
</evidence>
<dbReference type="OrthoDB" id="1200238at2"/>
<accession>A0A1J7BYL2</accession>
<organism evidence="2 3">
    <name type="scientific">Flavobacterium johnsoniae</name>
    <name type="common">Cytophaga johnsonae</name>
    <dbReference type="NCBI Taxonomy" id="986"/>
    <lineage>
        <taxon>Bacteria</taxon>
        <taxon>Pseudomonadati</taxon>
        <taxon>Bacteroidota</taxon>
        <taxon>Flavobacteriia</taxon>
        <taxon>Flavobacteriales</taxon>
        <taxon>Flavobacteriaceae</taxon>
        <taxon>Flavobacterium</taxon>
    </lineage>
</organism>
<protein>
    <submittedName>
        <fullName evidence="2">Uncharacterized protein</fullName>
    </submittedName>
</protein>